<evidence type="ECO:0000313" key="4">
    <source>
        <dbReference type="Proteomes" id="UP000039865"/>
    </source>
</evidence>
<keyword evidence="4" id="KW-1185">Reference proteome</keyword>
<evidence type="ECO:0000256" key="2">
    <source>
        <dbReference type="PIRNR" id="PIRNR016393"/>
    </source>
</evidence>
<dbReference type="Gene3D" id="3.30.2260.10">
    <property type="entry name" value="Enhancer of rudimentary"/>
    <property type="match status" value="1"/>
</dbReference>
<dbReference type="FunCoup" id="A0A078ASZ5">
    <property type="interactions" value="427"/>
</dbReference>
<accession>A0A078ASZ5</accession>
<dbReference type="AlphaFoldDB" id="A0A078ASZ5"/>
<dbReference type="PIRSF" id="PIRSF016393">
    <property type="entry name" value="Enh_rudimentary"/>
    <property type="match status" value="1"/>
</dbReference>
<proteinExistence type="inferred from homology"/>
<dbReference type="OrthoDB" id="7887808at2759"/>
<dbReference type="InterPro" id="IPR035912">
    <property type="entry name" value="EHR_sf"/>
</dbReference>
<dbReference type="Pfam" id="PF01133">
    <property type="entry name" value="ER"/>
    <property type="match status" value="1"/>
</dbReference>
<dbReference type="Proteomes" id="UP000039865">
    <property type="component" value="Unassembled WGS sequence"/>
</dbReference>
<gene>
    <name evidence="3" type="primary">Contig18230.g19368</name>
    <name evidence="3" type="ORF">STYLEM_13018</name>
</gene>
<protein>
    <recommendedName>
        <fullName evidence="2">Enhancer of rudimentary homolog</fullName>
    </recommendedName>
</protein>
<keyword evidence="2" id="KW-0131">Cell cycle</keyword>
<dbReference type="EMBL" id="CCKQ01012351">
    <property type="protein sequence ID" value="CDW83963.1"/>
    <property type="molecule type" value="Genomic_DNA"/>
</dbReference>
<reference evidence="3 4" key="1">
    <citation type="submission" date="2014-06" db="EMBL/GenBank/DDBJ databases">
        <authorList>
            <person name="Swart Estienne"/>
        </authorList>
    </citation>
    <scope>NUCLEOTIDE SEQUENCE [LARGE SCALE GENOMIC DNA]</scope>
    <source>
        <strain evidence="3 4">130c</strain>
    </source>
</reference>
<dbReference type="SUPFAM" id="SSF143875">
    <property type="entry name" value="ERH-like"/>
    <property type="match status" value="1"/>
</dbReference>
<evidence type="ECO:0000256" key="1">
    <source>
        <dbReference type="ARBA" id="ARBA00007491"/>
    </source>
</evidence>
<dbReference type="PANTHER" id="PTHR12373">
    <property type="entry name" value="ENHANCER OF RUDIMENTARY ERH"/>
    <property type="match status" value="1"/>
</dbReference>
<comment type="similarity">
    <text evidence="1 2">Belongs to the E(R) family.</text>
</comment>
<dbReference type="InParanoid" id="A0A078ASZ5"/>
<comment type="function">
    <text evidence="2">May have a role in the cell cycle.</text>
</comment>
<dbReference type="PANTHER" id="PTHR12373:SF0">
    <property type="entry name" value="ENHANCER OF RUDIMENTARY HOMOLOG"/>
    <property type="match status" value="1"/>
</dbReference>
<name>A0A078ASZ5_STYLE</name>
<organism evidence="3 4">
    <name type="scientific">Stylonychia lemnae</name>
    <name type="common">Ciliate</name>
    <dbReference type="NCBI Taxonomy" id="5949"/>
    <lineage>
        <taxon>Eukaryota</taxon>
        <taxon>Sar</taxon>
        <taxon>Alveolata</taxon>
        <taxon>Ciliophora</taxon>
        <taxon>Intramacronucleata</taxon>
        <taxon>Spirotrichea</taxon>
        <taxon>Stichotrichia</taxon>
        <taxon>Sporadotrichida</taxon>
        <taxon>Oxytrichidae</taxon>
        <taxon>Stylonychinae</taxon>
        <taxon>Stylonychia</taxon>
    </lineage>
</organism>
<dbReference type="InterPro" id="IPR000781">
    <property type="entry name" value="ERH"/>
</dbReference>
<dbReference type="OMA" id="RTFMDFN"/>
<evidence type="ECO:0000313" key="3">
    <source>
        <dbReference type="EMBL" id="CDW83963.1"/>
    </source>
</evidence>
<sequence>MNSSVQDRKIAAESNKGHTILLLQFTPDDNSRTFLDYDDIYKCVDGLCQLYEQKLKVSNPGQNEVQYDVNALFQYLDSLKDLGCLVYNANIKGYEPKSREWIKGQIYNSLKGQATQ</sequence>